<dbReference type="EMBL" id="AMXF01000001">
    <property type="protein sequence ID" value="ENO99062.1"/>
    <property type="molecule type" value="Genomic_DNA"/>
</dbReference>
<gene>
    <name evidence="3" type="ORF">C667_00340</name>
</gene>
<organism evidence="3 4">
    <name type="scientific">Thauera phenylacetica B4P</name>
    <dbReference type="NCBI Taxonomy" id="1234382"/>
    <lineage>
        <taxon>Bacteria</taxon>
        <taxon>Pseudomonadati</taxon>
        <taxon>Pseudomonadota</taxon>
        <taxon>Betaproteobacteria</taxon>
        <taxon>Rhodocyclales</taxon>
        <taxon>Zoogloeaceae</taxon>
        <taxon>Thauera</taxon>
    </lineage>
</organism>
<protein>
    <submittedName>
        <fullName evidence="3">Relaxase</fullName>
    </submittedName>
</protein>
<evidence type="ECO:0000259" key="2">
    <source>
        <dbReference type="Pfam" id="PF07514"/>
    </source>
</evidence>
<dbReference type="Gene3D" id="1.10.3210.40">
    <property type="match status" value="1"/>
</dbReference>
<feature type="domain" description="Uncharacterised" evidence="2">
    <location>
        <begin position="54"/>
        <end position="374"/>
    </location>
</feature>
<feature type="region of interest" description="Disordered" evidence="1">
    <location>
        <begin position="431"/>
        <end position="503"/>
    </location>
</feature>
<evidence type="ECO:0000313" key="3">
    <source>
        <dbReference type="EMBL" id="ENO99062.1"/>
    </source>
</evidence>
<reference evidence="3 4" key="1">
    <citation type="submission" date="2012-09" db="EMBL/GenBank/DDBJ databases">
        <title>Draft Genome Sequences of 6 Strains from Genus Thauera.</title>
        <authorList>
            <person name="Liu B."/>
            <person name="Shapleigh J.P."/>
            <person name="Frostegard A.H."/>
        </authorList>
    </citation>
    <scope>NUCLEOTIDE SEQUENCE [LARGE SCALE GENOMIC DNA]</scope>
    <source>
        <strain evidence="3 4">B4P</strain>
    </source>
</reference>
<sequence length="609" mass="65973">MIRGQFLLDGSSADTHDAPIDPDQVREMDVSTNSSSPGAQVLATEFSYPSVDPGIPALDVDALLAAHQELIDRIKLCFGMDRPSFEQTILPLLRRYATYVHLLPCTADNYFNEPGGLLRIGLETAFFALQGTDAHIFSGRATITERRHLEPRWRLATFIGGLCCELHRPLSHVIVTDEAGNEWSPYLRPLTGWLRHHQIKRYFLKWRPNAVESRSLGLFALPHVVSAENLQDLATGNTQIVPHLLAAVASIPIYRDHNVLESLVRRALALVIDRFLLASAERYGKPQLGSHLERYLVDALRRLAASNHGWTPNAEKSRVWYGPDGMFMVWPGSADDIRKLLEADQLPGIPKAPETILEVLLTAGVLTAQEDGKATWLIHPPGNKAALEAVKVSAAAILFAESDKLPEAFANPLLTPPALAADAAAVAPAISTKPAPQPLPSTDESAKGSSRKRPRATPPPPISPAPEAPSPQHPQQLALLDPPPATPTDEAPAPMPITPRPDEPQQARLLAPLRLPVTLRDALAAIVATLSGPEADWAAKPTDDGLFVPLAALTARKVAPPAAMRSLGEVGMLAEPSPISRDFQGQEVVGVLIDKRHVIDLPCQQKEAG</sequence>
<proteinExistence type="predicted"/>
<keyword evidence="4" id="KW-1185">Reference proteome</keyword>
<feature type="compositionally biased region" description="Pro residues" evidence="1">
    <location>
        <begin position="456"/>
        <end position="472"/>
    </location>
</feature>
<name>N6ZX59_9RHOO</name>
<accession>N6ZX59</accession>
<evidence type="ECO:0000256" key="1">
    <source>
        <dbReference type="SAM" id="MobiDB-lite"/>
    </source>
</evidence>
<comment type="caution">
    <text evidence="3">The sequence shown here is derived from an EMBL/GenBank/DDBJ whole genome shotgun (WGS) entry which is preliminary data.</text>
</comment>
<dbReference type="NCBIfam" id="NF041494">
    <property type="entry name" value="MobH"/>
    <property type="match status" value="1"/>
</dbReference>
<evidence type="ECO:0000313" key="4">
    <source>
        <dbReference type="Proteomes" id="UP000013047"/>
    </source>
</evidence>
<dbReference type="Pfam" id="PF07514">
    <property type="entry name" value="TraI_2"/>
    <property type="match status" value="1"/>
</dbReference>
<dbReference type="AlphaFoldDB" id="N6ZX59"/>
<dbReference type="InterPro" id="IPR011119">
    <property type="entry name" value="Unchr_helicase_relaxase_TraI"/>
</dbReference>
<dbReference type="Proteomes" id="UP000013047">
    <property type="component" value="Unassembled WGS sequence"/>
</dbReference>